<dbReference type="GO" id="GO:0008168">
    <property type="term" value="F:methyltransferase activity"/>
    <property type="evidence" value="ECO:0007669"/>
    <property type="project" value="UniProtKB-KW"/>
</dbReference>
<keyword evidence="10" id="KW-0808">Transferase</keyword>
<sequence length="357" mass="38356">MAPSPIRVLLVEDSEIAIRLLRRAIESTGALQVVGTARTGLEGLELLETTYPDVICTDLHMPRMNGLEFTREVMGRSPRPILVISNSVRENDRRTVFELLEAGAVDVFPKPVMSSPEQYTQVATQLIAKIRVLAGVKVFKLRRSLSPSPSPMIALPSALARGPVIERAIGAIGASTGGPQALREILSQLPSRFPLPLVCVQHISTGFLRGLLDWLSLNCALSMQIAQAGQIPQPGVIYFPPEGHQLEFDLQGRFVTFRTEPVDGHCPSVTATFRSMARVFGKRAIGILLTGMGNDGAKGLLELSQAGGWTIAQDEASSVVFGMPRAAIELGAAKQVLPLSSIALHLVERSGSLARSG</sequence>
<dbReference type="Gene3D" id="3.40.50.180">
    <property type="entry name" value="Methylesterase CheB, C-terminal domain"/>
    <property type="match status" value="1"/>
</dbReference>
<evidence type="ECO:0000256" key="5">
    <source>
        <dbReference type="HAMAP-Rule" id="MF_00099"/>
    </source>
</evidence>
<dbReference type="InterPro" id="IPR000673">
    <property type="entry name" value="Sig_transdc_resp-reg_Me-estase"/>
</dbReference>
<dbReference type="SUPFAM" id="SSF52172">
    <property type="entry name" value="CheY-like"/>
    <property type="match status" value="1"/>
</dbReference>
<feature type="modified residue" description="4-aspartylphosphate" evidence="5 7">
    <location>
        <position position="58"/>
    </location>
</feature>
<dbReference type="Pfam" id="PF00072">
    <property type="entry name" value="Response_reg"/>
    <property type="match status" value="1"/>
</dbReference>
<evidence type="ECO:0000256" key="7">
    <source>
        <dbReference type="PROSITE-ProRule" id="PRU00169"/>
    </source>
</evidence>
<gene>
    <name evidence="5 10" type="primary">cheB</name>
    <name evidence="10" type="ORF">VPK24_04880</name>
</gene>
<dbReference type="InterPro" id="IPR011006">
    <property type="entry name" value="CheY-like_superfamily"/>
</dbReference>
<dbReference type="NCBIfam" id="NF001965">
    <property type="entry name" value="PRK00742.1"/>
    <property type="match status" value="1"/>
</dbReference>
<evidence type="ECO:0000256" key="2">
    <source>
        <dbReference type="ARBA" id="ARBA00022500"/>
    </source>
</evidence>
<evidence type="ECO:0000256" key="3">
    <source>
        <dbReference type="ARBA" id="ARBA00022801"/>
    </source>
</evidence>
<dbReference type="InterPro" id="IPR001789">
    <property type="entry name" value="Sig_transdc_resp-reg_receiver"/>
</dbReference>
<dbReference type="PROSITE" id="PS50122">
    <property type="entry name" value="CHEB"/>
    <property type="match status" value="1"/>
</dbReference>
<evidence type="ECO:0000256" key="1">
    <source>
        <dbReference type="ARBA" id="ARBA00022490"/>
    </source>
</evidence>
<dbReference type="PROSITE" id="PS50110">
    <property type="entry name" value="RESPONSE_REGULATORY"/>
    <property type="match status" value="1"/>
</dbReference>
<dbReference type="Proteomes" id="UP001604335">
    <property type="component" value="Unassembled WGS sequence"/>
</dbReference>
<dbReference type="Gene3D" id="3.40.50.2300">
    <property type="match status" value="1"/>
</dbReference>
<accession>A0ABW7CAM0</accession>
<evidence type="ECO:0000313" key="10">
    <source>
        <dbReference type="EMBL" id="MFG3816961.1"/>
    </source>
</evidence>
<keyword evidence="3 5" id="KW-0378">Hydrolase</keyword>
<dbReference type="GO" id="GO:0032259">
    <property type="term" value="P:methylation"/>
    <property type="evidence" value="ECO:0007669"/>
    <property type="project" value="UniProtKB-KW"/>
</dbReference>
<dbReference type="PANTHER" id="PTHR42872">
    <property type="entry name" value="PROTEIN-GLUTAMATE METHYLESTERASE/PROTEIN-GLUTAMINE GLUTAMINASE"/>
    <property type="match status" value="1"/>
</dbReference>
<dbReference type="CDD" id="cd17541">
    <property type="entry name" value="REC_CheB-like"/>
    <property type="match status" value="1"/>
</dbReference>
<dbReference type="EC" id="3.1.1.61" evidence="5"/>
<comment type="similarity">
    <text evidence="5">Belongs to the CheB family.</text>
</comment>
<feature type="active site" evidence="5 6">
    <location>
        <position position="202"/>
    </location>
</feature>
<organism evidence="10 11">
    <name type="scientific">Limnothrix redekei LRLZ20PSL1</name>
    <dbReference type="NCBI Taxonomy" id="3112953"/>
    <lineage>
        <taxon>Bacteria</taxon>
        <taxon>Bacillati</taxon>
        <taxon>Cyanobacteriota</taxon>
        <taxon>Cyanophyceae</taxon>
        <taxon>Pseudanabaenales</taxon>
        <taxon>Pseudanabaenaceae</taxon>
        <taxon>Limnothrix</taxon>
    </lineage>
</organism>
<dbReference type="InterPro" id="IPR008248">
    <property type="entry name" value="CheB-like"/>
</dbReference>
<evidence type="ECO:0000256" key="4">
    <source>
        <dbReference type="ARBA" id="ARBA00048267"/>
    </source>
</evidence>
<keyword evidence="1 5" id="KW-0963">Cytoplasm</keyword>
<keyword evidence="10" id="KW-0489">Methyltransferase</keyword>
<feature type="domain" description="CheB-type methylesterase" evidence="9">
    <location>
        <begin position="163"/>
        <end position="353"/>
    </location>
</feature>
<feature type="active site" evidence="5 6">
    <location>
        <position position="295"/>
    </location>
</feature>
<dbReference type="HAMAP" id="MF_00099">
    <property type="entry name" value="CheB_chemtxs"/>
    <property type="match status" value="1"/>
</dbReference>
<dbReference type="InterPro" id="IPR035909">
    <property type="entry name" value="CheB_C"/>
</dbReference>
<comment type="catalytic activity">
    <reaction evidence="5">
        <text>L-glutaminyl-[protein] + H2O = L-glutamyl-[protein] + NH4(+)</text>
        <dbReference type="Rhea" id="RHEA:16441"/>
        <dbReference type="Rhea" id="RHEA-COMP:10207"/>
        <dbReference type="Rhea" id="RHEA-COMP:10208"/>
        <dbReference type="ChEBI" id="CHEBI:15377"/>
        <dbReference type="ChEBI" id="CHEBI:28938"/>
        <dbReference type="ChEBI" id="CHEBI:29973"/>
        <dbReference type="ChEBI" id="CHEBI:30011"/>
        <dbReference type="EC" id="3.5.1.44"/>
    </reaction>
</comment>
<comment type="subcellular location">
    <subcellularLocation>
        <location evidence="5">Cytoplasm</location>
    </subcellularLocation>
</comment>
<evidence type="ECO:0000259" key="8">
    <source>
        <dbReference type="PROSITE" id="PS50110"/>
    </source>
</evidence>
<keyword evidence="11" id="KW-1185">Reference proteome</keyword>
<comment type="function">
    <text evidence="5">Involved in chemotaxis. Part of a chemotaxis signal transduction system that modulates chemotaxis in response to various stimuli. Catalyzes the demethylation of specific methylglutamate residues introduced into the chemoreceptors (methyl-accepting chemotaxis proteins or MCP) by CheR. Also mediates the irreversible deamidation of specific glutamine residues to glutamic acid.</text>
</comment>
<dbReference type="GO" id="GO:0008984">
    <property type="term" value="F:protein-glutamate methylesterase activity"/>
    <property type="evidence" value="ECO:0007669"/>
    <property type="project" value="UniProtKB-EC"/>
</dbReference>
<evidence type="ECO:0000313" key="11">
    <source>
        <dbReference type="Proteomes" id="UP001604335"/>
    </source>
</evidence>
<dbReference type="PIRSF" id="PIRSF000876">
    <property type="entry name" value="RR_chemtxs_CheB"/>
    <property type="match status" value="1"/>
</dbReference>
<keyword evidence="5 7" id="KW-0597">Phosphoprotein</keyword>
<dbReference type="RefSeq" id="WP_393010987.1">
    <property type="nucleotide sequence ID" value="NZ_JAZAQF010000028.1"/>
</dbReference>
<name>A0ABW7CAM0_9CYAN</name>
<reference evidence="11" key="1">
    <citation type="journal article" date="2024" name="Algal Res.">
        <title>Biochemical, toxicological and genomic investigation of a high-biomass producing Limnothrix strain isolated from Italian shallow drinking water reservoir.</title>
        <authorList>
            <person name="Simonazzi M."/>
            <person name="Shishido T.K."/>
            <person name="Delbaje E."/>
            <person name="Wahlsten M."/>
            <person name="Fewer D.P."/>
            <person name="Sivonen K."/>
            <person name="Pezzolesi L."/>
            <person name="Pistocchi R."/>
        </authorList>
    </citation>
    <scope>NUCLEOTIDE SEQUENCE [LARGE SCALE GENOMIC DNA]</scope>
    <source>
        <strain evidence="11">LRLZ20PSL1</strain>
    </source>
</reference>
<evidence type="ECO:0000256" key="6">
    <source>
        <dbReference type="PROSITE-ProRule" id="PRU00050"/>
    </source>
</evidence>
<dbReference type="SUPFAM" id="SSF52738">
    <property type="entry name" value="Methylesterase CheB, C-terminal domain"/>
    <property type="match status" value="1"/>
</dbReference>
<comment type="caution">
    <text evidence="10">The sequence shown here is derived from an EMBL/GenBank/DDBJ whole genome shotgun (WGS) entry which is preliminary data.</text>
</comment>
<feature type="domain" description="Response regulatory" evidence="8">
    <location>
        <begin position="7"/>
        <end position="125"/>
    </location>
</feature>
<protein>
    <recommendedName>
        <fullName evidence="5">Protein-glutamate methylesterase/protein-glutamine glutaminase</fullName>
        <ecNumber evidence="5">3.1.1.61</ecNumber>
        <ecNumber evidence="5">3.5.1.44</ecNumber>
    </recommendedName>
</protein>
<dbReference type="Pfam" id="PF01339">
    <property type="entry name" value="CheB_methylest"/>
    <property type="match status" value="1"/>
</dbReference>
<evidence type="ECO:0000259" key="9">
    <source>
        <dbReference type="PROSITE" id="PS50122"/>
    </source>
</evidence>
<proteinExistence type="inferred from homology"/>
<comment type="PTM">
    <text evidence="5">Phosphorylated by CheA. Phosphorylation of the N-terminal regulatory domain activates the methylesterase activity.</text>
</comment>
<dbReference type="CDD" id="cd16432">
    <property type="entry name" value="CheB_Rec"/>
    <property type="match status" value="1"/>
</dbReference>
<dbReference type="SMART" id="SM00448">
    <property type="entry name" value="REC"/>
    <property type="match status" value="1"/>
</dbReference>
<dbReference type="EMBL" id="JAZAQF010000028">
    <property type="protein sequence ID" value="MFG3816961.1"/>
    <property type="molecule type" value="Genomic_DNA"/>
</dbReference>
<dbReference type="EC" id="3.5.1.44" evidence="5"/>
<comment type="catalytic activity">
    <reaction evidence="4 5">
        <text>[protein]-L-glutamate 5-O-methyl ester + H2O = L-glutamyl-[protein] + methanol + H(+)</text>
        <dbReference type="Rhea" id="RHEA:23236"/>
        <dbReference type="Rhea" id="RHEA-COMP:10208"/>
        <dbReference type="Rhea" id="RHEA-COMP:10311"/>
        <dbReference type="ChEBI" id="CHEBI:15377"/>
        <dbReference type="ChEBI" id="CHEBI:15378"/>
        <dbReference type="ChEBI" id="CHEBI:17790"/>
        <dbReference type="ChEBI" id="CHEBI:29973"/>
        <dbReference type="ChEBI" id="CHEBI:82795"/>
        <dbReference type="EC" id="3.1.1.61"/>
    </reaction>
</comment>
<comment type="domain">
    <text evidence="5">Contains a C-terminal catalytic domain, and an N-terminal region which modulates catalytic activity.</text>
</comment>
<dbReference type="PANTHER" id="PTHR42872:SF6">
    <property type="entry name" value="PROTEIN-GLUTAMATE METHYLESTERASE_PROTEIN-GLUTAMINE GLUTAMINASE"/>
    <property type="match status" value="1"/>
</dbReference>
<keyword evidence="2 5" id="KW-0145">Chemotaxis</keyword>
<feature type="active site" evidence="5 6">
    <location>
        <position position="175"/>
    </location>
</feature>